<sequence>MALMIVLLAETFSVGLMLLTRYTYGVSRLSLNNEVAGFKFAVVGVFYAVLLAFVVIAVWEEYRDTEAAVRNEAKAVGDLYRVTFALPEEGGEDIRSSLLTYVKAVRNDEWRTMATGKASSTVADDLNTLSAAIFAVQPKGRRELALYQRALTLLTVITDSRAERLDSANGSVPRILWFVLIVGGAITLGYPAFFASSNLGAQVLMTASLAALVALSLLLGLAFDFPFTGNPHISVSPFDQALEQMSANLPPSQ</sequence>
<dbReference type="AlphaFoldDB" id="A0A1E3W3B4"/>
<name>A0A1E3W3B4_9HYPH</name>
<dbReference type="Pfam" id="PF14023">
    <property type="entry name" value="Bestrophin-like"/>
    <property type="match status" value="1"/>
</dbReference>
<feature type="transmembrane region" description="Helical" evidence="1">
    <location>
        <begin position="37"/>
        <end position="59"/>
    </location>
</feature>
<keyword evidence="1" id="KW-1133">Transmembrane helix</keyword>
<dbReference type="InterPro" id="IPR025333">
    <property type="entry name" value="DUF4239"/>
</dbReference>
<protein>
    <recommendedName>
        <fullName evidence="4">DUF4239 domain-containing protein</fullName>
    </recommendedName>
</protein>
<evidence type="ECO:0000256" key="1">
    <source>
        <dbReference type="SAM" id="Phobius"/>
    </source>
</evidence>
<dbReference type="EMBL" id="LPWF01000016">
    <property type="protein sequence ID" value="ODR99616.1"/>
    <property type="molecule type" value="Genomic_DNA"/>
</dbReference>
<keyword evidence="1" id="KW-0812">Transmembrane</keyword>
<dbReference type="Proteomes" id="UP000094472">
    <property type="component" value="Unassembled WGS sequence"/>
</dbReference>
<reference evidence="2 3" key="1">
    <citation type="journal article" date="2016" name="Environ. Microbiol.">
        <title>New Methyloceanibacter diversity from North Sea sediments includes methanotroph containing solely the soluble methane monooxygenase.</title>
        <authorList>
            <person name="Vekeman B."/>
            <person name="Kerckhof F.M."/>
            <person name="Cremers G."/>
            <person name="de Vos P."/>
            <person name="Vandamme P."/>
            <person name="Boon N."/>
            <person name="Op den Camp H.J."/>
            <person name="Heylen K."/>
        </authorList>
    </citation>
    <scope>NUCLEOTIDE SEQUENCE [LARGE SCALE GENOMIC DNA]</scope>
    <source>
        <strain evidence="2 3">R-67175</strain>
    </source>
</reference>
<accession>A0A1E3W3B4</accession>
<dbReference type="STRING" id="1774969.AUC69_08255"/>
<gene>
    <name evidence="2" type="ORF">AUC69_08255</name>
</gene>
<evidence type="ECO:0000313" key="3">
    <source>
        <dbReference type="Proteomes" id="UP000094472"/>
    </source>
</evidence>
<comment type="caution">
    <text evidence="2">The sequence shown here is derived from an EMBL/GenBank/DDBJ whole genome shotgun (WGS) entry which is preliminary data.</text>
</comment>
<evidence type="ECO:0000313" key="2">
    <source>
        <dbReference type="EMBL" id="ODR99616.1"/>
    </source>
</evidence>
<keyword evidence="1" id="KW-0472">Membrane</keyword>
<feature type="transmembrane region" description="Helical" evidence="1">
    <location>
        <begin position="199"/>
        <end position="223"/>
    </location>
</feature>
<organism evidence="2 3">
    <name type="scientific">Methyloceanibacter superfactus</name>
    <dbReference type="NCBI Taxonomy" id="1774969"/>
    <lineage>
        <taxon>Bacteria</taxon>
        <taxon>Pseudomonadati</taxon>
        <taxon>Pseudomonadota</taxon>
        <taxon>Alphaproteobacteria</taxon>
        <taxon>Hyphomicrobiales</taxon>
        <taxon>Hyphomicrobiaceae</taxon>
        <taxon>Methyloceanibacter</taxon>
    </lineage>
</organism>
<keyword evidence="3" id="KW-1185">Reference proteome</keyword>
<feature type="transmembrane region" description="Helical" evidence="1">
    <location>
        <begin position="175"/>
        <end position="193"/>
    </location>
</feature>
<proteinExistence type="predicted"/>
<evidence type="ECO:0008006" key="4">
    <source>
        <dbReference type="Google" id="ProtNLM"/>
    </source>
</evidence>